<keyword evidence="8" id="KW-0808">Transferase</keyword>
<dbReference type="InterPro" id="IPR036097">
    <property type="entry name" value="HisK_dim/P_sf"/>
</dbReference>
<dbReference type="SUPFAM" id="SSF47384">
    <property type="entry name" value="Homodimeric domain of signal transducing histidine kinase"/>
    <property type="match status" value="1"/>
</dbReference>
<feature type="modified residue" description="4-aspartylphosphate" evidence="4">
    <location>
        <position position="315"/>
    </location>
</feature>
<dbReference type="EC" id="2.7.13.3" evidence="2"/>
<dbReference type="CDD" id="cd00082">
    <property type="entry name" value="HisKA"/>
    <property type="match status" value="1"/>
</dbReference>
<dbReference type="SMART" id="SM00387">
    <property type="entry name" value="HATPase_c"/>
    <property type="match status" value="1"/>
</dbReference>
<keyword evidence="8" id="KW-0418">Kinase</keyword>
<dbReference type="Pfam" id="PF02518">
    <property type="entry name" value="HATPase_c"/>
    <property type="match status" value="1"/>
</dbReference>
<sequence>MTRPVALNAPTPAADAGAGAPDPPAAPEGVATPVTIEELAGLSHEFRTPLNGVLGLARLLEATPLTGEQRSYVDALRESGEHMLGLVNQLLDFARLGASAIEVHSEEVVLEDLLRGVCELTAPRAAEKGLEIGWWIAPGLGRIRGDEGRLRQVLLNYVGNAIKFTSEGGVLVSASPAGPGRIRLSVRDTGPGVTDGERERIFEPFVQTDPRVDGVSLGGAGLGLAIVRSLAIALRGAAGVSPAPGGGADFWLDLPAPRAGGAPGRNLARRRIGVVSPSPLVCEAAVRQVASRGGEGVAAASVRDLPADAEVLLVDHVLAPRAPPDDRPAIILLSPEDRGLIDDYRARGFAGYLIKPLRPGSLAERVLAAAGGRSRIERLDDRIAPAVAPGLRVLLVEDHAINALLATAMLNRESCVVDHAAGGPEALAAVAVGAYDLILMDMRMPGMTGPETAQEMRTQGIATPIVALTANAFEDDRQTCLAAGMDDFLVKPLSADALRRVLSRVARGWNEPTGRRRSA</sequence>
<dbReference type="PANTHER" id="PTHR45339:SF5">
    <property type="entry name" value="HISTIDINE KINASE"/>
    <property type="match status" value="1"/>
</dbReference>
<evidence type="ECO:0000313" key="8">
    <source>
        <dbReference type="EMBL" id="AWM78656.1"/>
    </source>
</evidence>
<dbReference type="SMART" id="SM00388">
    <property type="entry name" value="HisKA"/>
    <property type="match status" value="1"/>
</dbReference>
<dbReference type="Gene3D" id="1.10.287.130">
    <property type="match status" value="1"/>
</dbReference>
<dbReference type="SUPFAM" id="SSF52172">
    <property type="entry name" value="CheY-like"/>
    <property type="match status" value="2"/>
</dbReference>
<evidence type="ECO:0000256" key="2">
    <source>
        <dbReference type="ARBA" id="ARBA00012438"/>
    </source>
</evidence>
<evidence type="ECO:0000256" key="5">
    <source>
        <dbReference type="SAM" id="MobiDB-lite"/>
    </source>
</evidence>
<dbReference type="Pfam" id="PF00512">
    <property type="entry name" value="HisKA"/>
    <property type="match status" value="1"/>
</dbReference>
<name>A0A2Z3HWM8_9CAUL</name>
<keyword evidence="9" id="KW-1185">Reference proteome</keyword>
<dbReference type="PANTHER" id="PTHR45339">
    <property type="entry name" value="HYBRID SIGNAL TRANSDUCTION HISTIDINE KINASE J"/>
    <property type="match status" value="1"/>
</dbReference>
<comment type="catalytic activity">
    <reaction evidence="1">
        <text>ATP + protein L-histidine = ADP + protein N-phospho-L-histidine.</text>
        <dbReference type="EC" id="2.7.13.3"/>
    </reaction>
</comment>
<dbReference type="EMBL" id="CP029479">
    <property type="protein sequence ID" value="AWM78656.1"/>
    <property type="molecule type" value="Genomic_DNA"/>
</dbReference>
<dbReference type="GO" id="GO:0000155">
    <property type="term" value="F:phosphorelay sensor kinase activity"/>
    <property type="evidence" value="ECO:0007669"/>
    <property type="project" value="InterPro"/>
</dbReference>
<dbReference type="Proteomes" id="UP000247763">
    <property type="component" value="Chromosome"/>
</dbReference>
<feature type="domain" description="Histidine kinase" evidence="6">
    <location>
        <begin position="41"/>
        <end position="258"/>
    </location>
</feature>
<dbReference type="InterPro" id="IPR003661">
    <property type="entry name" value="HisK_dim/P_dom"/>
</dbReference>
<evidence type="ECO:0000313" key="9">
    <source>
        <dbReference type="Proteomes" id="UP000247763"/>
    </source>
</evidence>
<gene>
    <name evidence="8" type="ORF">HYN04_00075</name>
</gene>
<dbReference type="PROSITE" id="PS50109">
    <property type="entry name" value="HIS_KIN"/>
    <property type="match status" value="1"/>
</dbReference>
<feature type="region of interest" description="Disordered" evidence="5">
    <location>
        <begin position="1"/>
        <end position="29"/>
    </location>
</feature>
<feature type="domain" description="Response regulatory" evidence="7">
    <location>
        <begin position="271"/>
        <end position="370"/>
    </location>
</feature>
<evidence type="ECO:0000256" key="4">
    <source>
        <dbReference type="PROSITE-ProRule" id="PRU00169"/>
    </source>
</evidence>
<dbReference type="KEGG" id="phb:HYN04_00075"/>
<evidence type="ECO:0000256" key="1">
    <source>
        <dbReference type="ARBA" id="ARBA00000085"/>
    </source>
</evidence>
<dbReference type="AlphaFoldDB" id="A0A2Z3HWM8"/>
<dbReference type="InterPro" id="IPR003594">
    <property type="entry name" value="HATPase_dom"/>
</dbReference>
<feature type="domain" description="Response regulatory" evidence="7">
    <location>
        <begin position="392"/>
        <end position="506"/>
    </location>
</feature>
<dbReference type="Gene3D" id="3.30.565.10">
    <property type="entry name" value="Histidine kinase-like ATPase, C-terminal domain"/>
    <property type="match status" value="1"/>
</dbReference>
<dbReference type="InterPro" id="IPR001789">
    <property type="entry name" value="Sig_transdc_resp-reg_receiver"/>
</dbReference>
<feature type="compositionally biased region" description="Low complexity" evidence="5">
    <location>
        <begin position="9"/>
        <end position="20"/>
    </location>
</feature>
<keyword evidence="3 4" id="KW-0597">Phosphoprotein</keyword>
<dbReference type="OrthoDB" id="9801651at2"/>
<dbReference type="SMART" id="SM00448">
    <property type="entry name" value="REC"/>
    <property type="match status" value="1"/>
</dbReference>
<dbReference type="Gene3D" id="3.40.50.2300">
    <property type="match status" value="1"/>
</dbReference>
<proteinExistence type="predicted"/>
<dbReference type="PROSITE" id="PS50110">
    <property type="entry name" value="RESPONSE_REGULATORY"/>
    <property type="match status" value="2"/>
</dbReference>
<feature type="modified residue" description="4-aspartylphosphate" evidence="4">
    <location>
        <position position="441"/>
    </location>
</feature>
<organism evidence="8 9">
    <name type="scientific">Phenylobacterium parvum</name>
    <dbReference type="NCBI Taxonomy" id="2201350"/>
    <lineage>
        <taxon>Bacteria</taxon>
        <taxon>Pseudomonadati</taxon>
        <taxon>Pseudomonadota</taxon>
        <taxon>Alphaproteobacteria</taxon>
        <taxon>Caulobacterales</taxon>
        <taxon>Caulobacteraceae</taxon>
        <taxon>Phenylobacterium</taxon>
    </lineage>
</organism>
<protein>
    <recommendedName>
        <fullName evidence="2">histidine kinase</fullName>
        <ecNumber evidence="2">2.7.13.3</ecNumber>
    </recommendedName>
</protein>
<evidence type="ECO:0000259" key="7">
    <source>
        <dbReference type="PROSITE" id="PS50110"/>
    </source>
</evidence>
<dbReference type="InterPro" id="IPR004358">
    <property type="entry name" value="Sig_transdc_His_kin-like_C"/>
</dbReference>
<reference evidence="9" key="1">
    <citation type="submission" date="2018-05" db="EMBL/GenBank/DDBJ databases">
        <title>Genome sequencing of Phenylobacterium sp. HYN0004.</title>
        <authorList>
            <person name="Yi H."/>
            <person name="Baek C."/>
        </authorList>
    </citation>
    <scope>NUCLEOTIDE SEQUENCE [LARGE SCALE GENOMIC DNA]</scope>
    <source>
        <strain evidence="9">HYN0004</strain>
    </source>
</reference>
<dbReference type="Pfam" id="PF00072">
    <property type="entry name" value="Response_reg"/>
    <property type="match status" value="1"/>
</dbReference>
<dbReference type="InterPro" id="IPR011006">
    <property type="entry name" value="CheY-like_superfamily"/>
</dbReference>
<dbReference type="SUPFAM" id="SSF55874">
    <property type="entry name" value="ATPase domain of HSP90 chaperone/DNA topoisomerase II/histidine kinase"/>
    <property type="match status" value="1"/>
</dbReference>
<evidence type="ECO:0000256" key="3">
    <source>
        <dbReference type="ARBA" id="ARBA00022553"/>
    </source>
</evidence>
<dbReference type="CDD" id="cd17546">
    <property type="entry name" value="REC_hyHK_CKI1_RcsC-like"/>
    <property type="match status" value="1"/>
</dbReference>
<dbReference type="InterPro" id="IPR005467">
    <property type="entry name" value="His_kinase_dom"/>
</dbReference>
<dbReference type="PRINTS" id="PR00344">
    <property type="entry name" value="BCTRLSENSOR"/>
</dbReference>
<accession>A0A2Z3HWM8</accession>
<dbReference type="InterPro" id="IPR036890">
    <property type="entry name" value="HATPase_C_sf"/>
</dbReference>
<evidence type="ECO:0000259" key="6">
    <source>
        <dbReference type="PROSITE" id="PS50109"/>
    </source>
</evidence>